<dbReference type="AlphaFoldDB" id="E2PX12"/>
<dbReference type="EMBL" id="CM000913">
    <property type="protein sequence ID" value="EFG10089.1"/>
    <property type="molecule type" value="Genomic_DNA"/>
</dbReference>
<keyword evidence="3" id="KW-1185">Reference proteome</keyword>
<evidence type="ECO:0000313" key="2">
    <source>
        <dbReference type="EMBL" id="EFG10089.1"/>
    </source>
</evidence>
<feature type="region of interest" description="Disordered" evidence="1">
    <location>
        <begin position="1"/>
        <end position="22"/>
    </location>
</feature>
<proteinExistence type="predicted"/>
<feature type="non-terminal residue" evidence="2">
    <location>
        <position position="189"/>
    </location>
</feature>
<dbReference type="Proteomes" id="UP000002357">
    <property type="component" value="Chromosome"/>
</dbReference>
<name>E2PX12_STRCL</name>
<gene>
    <name evidence="2" type="ORF">SCLAV_5016</name>
</gene>
<protein>
    <submittedName>
        <fullName evidence="2">Uncharacterized protein</fullName>
    </submittedName>
</protein>
<sequence>MLSADSRRRSPTRLRPCGGGTGSPGVTRYITVPCAGTVAAIVSAVVRFCRVHRSLRVYEAEPPSPIASAVVVTVRAAAVSLVRVTERPPSARGLVMTTSPPERETTVPWRPSGSWFTAMTSRLVRISRVAGVAVRRSLPMRSGAAICDQRLKWVRYSVSVIPPLPTSSMSGSFQAPGRAYGASSWLRRA</sequence>
<reference evidence="2 3" key="1">
    <citation type="journal article" date="2010" name="Genome Biol. Evol.">
        <title>The sequence of a 1.8-mb bacterial linear plasmid reveals a rich evolutionary reservoir of secondary metabolic pathways.</title>
        <authorList>
            <person name="Medema M.H."/>
            <person name="Trefzer A."/>
            <person name="Kovalchuk A."/>
            <person name="van den Berg M."/>
            <person name="Mueller U."/>
            <person name="Heijne W."/>
            <person name="Wu L."/>
            <person name="Alam M.T."/>
            <person name="Ronning C.M."/>
            <person name="Nierman W.C."/>
            <person name="Bovenberg R.A.L."/>
            <person name="Breitling R."/>
            <person name="Takano E."/>
        </authorList>
    </citation>
    <scope>NUCLEOTIDE SEQUENCE [LARGE SCALE GENOMIC DNA]</scope>
    <source>
        <strain evidence="3">ATCC 27064 / DSM 738 / JCM 4710 / NBRC 13307 / NCIMB 12785 / NRRL 3585 / VKM Ac-602</strain>
    </source>
</reference>
<organism evidence="2 3">
    <name type="scientific">Streptomyces clavuligerus</name>
    <dbReference type="NCBI Taxonomy" id="1901"/>
    <lineage>
        <taxon>Bacteria</taxon>
        <taxon>Bacillati</taxon>
        <taxon>Actinomycetota</taxon>
        <taxon>Actinomycetes</taxon>
        <taxon>Kitasatosporales</taxon>
        <taxon>Streptomycetaceae</taxon>
        <taxon>Streptomyces</taxon>
    </lineage>
</organism>
<accession>E2PX12</accession>
<evidence type="ECO:0000256" key="1">
    <source>
        <dbReference type="SAM" id="MobiDB-lite"/>
    </source>
</evidence>
<evidence type="ECO:0000313" key="3">
    <source>
        <dbReference type="Proteomes" id="UP000002357"/>
    </source>
</evidence>